<comment type="caution">
    <text evidence="2">The sequence shown here is derived from an EMBL/GenBank/DDBJ whole genome shotgun (WGS) entry which is preliminary data.</text>
</comment>
<dbReference type="Proteomes" id="UP001321749">
    <property type="component" value="Unassembled WGS sequence"/>
</dbReference>
<reference evidence="2" key="2">
    <citation type="submission" date="2023-06" db="EMBL/GenBank/DDBJ databases">
        <authorList>
            <consortium name="Lawrence Berkeley National Laboratory"/>
            <person name="Mondo S.J."/>
            <person name="Hensen N."/>
            <person name="Bonometti L."/>
            <person name="Westerberg I."/>
            <person name="Brannstrom I.O."/>
            <person name="Guillou S."/>
            <person name="Cros-Aarteil S."/>
            <person name="Calhoun S."/>
            <person name="Haridas S."/>
            <person name="Kuo A."/>
            <person name="Pangilinan J."/>
            <person name="Riley R."/>
            <person name="Labutti K."/>
            <person name="Andreopoulos B."/>
            <person name="Lipzen A."/>
            <person name="Chen C."/>
            <person name="Yanf M."/>
            <person name="Daum C."/>
            <person name="Ng V."/>
            <person name="Clum A."/>
            <person name="Steindorff A."/>
            <person name="Ohm R."/>
            <person name="Martin F."/>
            <person name="Silar P."/>
            <person name="Natvig D."/>
            <person name="Lalanne C."/>
            <person name="Gautier V."/>
            <person name="Ament-Velasquez S.L."/>
            <person name="Kruys A."/>
            <person name="Hutchinson M.I."/>
            <person name="Powell A.J."/>
            <person name="Barry K."/>
            <person name="Miller A.N."/>
            <person name="Grigoriev I.V."/>
            <person name="Debuchy R."/>
            <person name="Gladieux P."/>
            <person name="Thoren M.H."/>
            <person name="Johannesson H."/>
        </authorList>
    </citation>
    <scope>NUCLEOTIDE SEQUENCE</scope>
    <source>
        <strain evidence="2">PSN324</strain>
    </source>
</reference>
<evidence type="ECO:0000256" key="1">
    <source>
        <dbReference type="SAM" id="MobiDB-lite"/>
    </source>
</evidence>
<evidence type="ECO:0000313" key="2">
    <source>
        <dbReference type="EMBL" id="KAK4459663.1"/>
    </source>
</evidence>
<name>A0AAV9HG50_9PEZI</name>
<dbReference type="Pfam" id="PF19086">
    <property type="entry name" value="Terpene_syn_C_2"/>
    <property type="match status" value="1"/>
</dbReference>
<dbReference type="EMBL" id="MU865030">
    <property type="protein sequence ID" value="KAK4459663.1"/>
    <property type="molecule type" value="Genomic_DNA"/>
</dbReference>
<proteinExistence type="predicted"/>
<dbReference type="AlphaFoldDB" id="A0AAV9HG50"/>
<gene>
    <name evidence="2" type="ORF">QBC42DRAFT_289278</name>
</gene>
<evidence type="ECO:0000313" key="3">
    <source>
        <dbReference type="Proteomes" id="UP001321749"/>
    </source>
</evidence>
<keyword evidence="3" id="KW-1185">Reference proteome</keyword>
<accession>A0AAV9HG50</accession>
<protein>
    <submittedName>
        <fullName evidence="2">Isoprenoid synthase domain-containing protein</fullName>
    </submittedName>
</protein>
<dbReference type="InterPro" id="IPR008949">
    <property type="entry name" value="Isoprenoid_synthase_dom_sf"/>
</dbReference>
<reference evidence="2" key="1">
    <citation type="journal article" date="2023" name="Mol. Phylogenet. Evol.">
        <title>Genome-scale phylogeny and comparative genomics of the fungal order Sordariales.</title>
        <authorList>
            <person name="Hensen N."/>
            <person name="Bonometti L."/>
            <person name="Westerberg I."/>
            <person name="Brannstrom I.O."/>
            <person name="Guillou S."/>
            <person name="Cros-Aarteil S."/>
            <person name="Calhoun S."/>
            <person name="Haridas S."/>
            <person name="Kuo A."/>
            <person name="Mondo S."/>
            <person name="Pangilinan J."/>
            <person name="Riley R."/>
            <person name="LaButti K."/>
            <person name="Andreopoulos B."/>
            <person name="Lipzen A."/>
            <person name="Chen C."/>
            <person name="Yan M."/>
            <person name="Daum C."/>
            <person name="Ng V."/>
            <person name="Clum A."/>
            <person name="Steindorff A."/>
            <person name="Ohm R.A."/>
            <person name="Martin F."/>
            <person name="Silar P."/>
            <person name="Natvig D.O."/>
            <person name="Lalanne C."/>
            <person name="Gautier V."/>
            <person name="Ament-Velasquez S.L."/>
            <person name="Kruys A."/>
            <person name="Hutchinson M.I."/>
            <person name="Powell A.J."/>
            <person name="Barry K."/>
            <person name="Miller A.N."/>
            <person name="Grigoriev I.V."/>
            <person name="Debuchy R."/>
            <person name="Gladieux P."/>
            <person name="Hiltunen Thoren M."/>
            <person name="Johannesson H."/>
        </authorList>
    </citation>
    <scope>NUCLEOTIDE SEQUENCE</scope>
    <source>
        <strain evidence="2">PSN324</strain>
    </source>
</reference>
<sequence length="296" mass="33146">MAGMGGSARIDYPVEEATFFVVEGRKTNREALAPPITPVIYNIVSTLFPETKPERVEVLSYFNEFVGLHDDVVEEVQQSLGDAQNDEARNTCLNYASAPAAGGRGGALTERSSKKQKRDAAGREKMIASVAERMEKIDPGPAAVALRLWAEWFDQGSGRRFYTRFASLDEYLEYRVLDVGEKLTTGMTIFSMSLDIPEHKFGLLSELCRPCWVAMGMTNDIYSWDKEKKAADLAGETSLCNSIWVLMEEHGIGKEEAETRCREIIRDNVARFAETVRTIHERKDISRDLAIFVEAA</sequence>
<dbReference type="SUPFAM" id="SSF48576">
    <property type="entry name" value="Terpenoid synthases"/>
    <property type="match status" value="1"/>
</dbReference>
<feature type="region of interest" description="Disordered" evidence="1">
    <location>
        <begin position="100"/>
        <end position="120"/>
    </location>
</feature>
<dbReference type="Gene3D" id="1.10.600.10">
    <property type="entry name" value="Farnesyl Diphosphate Synthase"/>
    <property type="match status" value="1"/>
</dbReference>
<organism evidence="2 3">
    <name type="scientific">Cladorrhinum samala</name>
    <dbReference type="NCBI Taxonomy" id="585594"/>
    <lineage>
        <taxon>Eukaryota</taxon>
        <taxon>Fungi</taxon>
        <taxon>Dikarya</taxon>
        <taxon>Ascomycota</taxon>
        <taxon>Pezizomycotina</taxon>
        <taxon>Sordariomycetes</taxon>
        <taxon>Sordariomycetidae</taxon>
        <taxon>Sordariales</taxon>
        <taxon>Podosporaceae</taxon>
        <taxon>Cladorrhinum</taxon>
    </lineage>
</organism>